<evidence type="ECO:0000313" key="1">
    <source>
        <dbReference type="EMBL" id="KAK7530704.1"/>
    </source>
</evidence>
<organism evidence="1 2">
    <name type="scientific">Phyllosticta citribraziliensis</name>
    <dbReference type="NCBI Taxonomy" id="989973"/>
    <lineage>
        <taxon>Eukaryota</taxon>
        <taxon>Fungi</taxon>
        <taxon>Dikarya</taxon>
        <taxon>Ascomycota</taxon>
        <taxon>Pezizomycotina</taxon>
        <taxon>Dothideomycetes</taxon>
        <taxon>Dothideomycetes incertae sedis</taxon>
        <taxon>Botryosphaeriales</taxon>
        <taxon>Phyllostictaceae</taxon>
        <taxon>Phyllosticta</taxon>
    </lineage>
</organism>
<reference evidence="1 2" key="1">
    <citation type="submission" date="2024-04" db="EMBL/GenBank/DDBJ databases">
        <title>Phyllosticta paracitricarpa is synonymous to the EU quarantine fungus P. citricarpa based on phylogenomic analyses.</title>
        <authorList>
            <consortium name="Lawrence Berkeley National Laboratory"/>
            <person name="Van ingen-buijs V.A."/>
            <person name="Van westerhoven A.C."/>
            <person name="Haridas S."/>
            <person name="Skiadas P."/>
            <person name="Martin F."/>
            <person name="Groenewald J.Z."/>
            <person name="Crous P.W."/>
            <person name="Seidl M.F."/>
        </authorList>
    </citation>
    <scope>NUCLEOTIDE SEQUENCE [LARGE SCALE GENOMIC DNA]</scope>
    <source>
        <strain evidence="1 2">CPC 17464</strain>
    </source>
</reference>
<dbReference type="EMBL" id="JBBPEH010000013">
    <property type="protein sequence ID" value="KAK7530704.1"/>
    <property type="molecule type" value="Genomic_DNA"/>
</dbReference>
<dbReference type="GeneID" id="92026824"/>
<comment type="caution">
    <text evidence="1">The sequence shown here is derived from an EMBL/GenBank/DDBJ whole genome shotgun (WGS) entry which is preliminary data.</text>
</comment>
<protein>
    <submittedName>
        <fullName evidence="1">Uncharacterized protein</fullName>
    </submittedName>
</protein>
<gene>
    <name evidence="1" type="ORF">J3D65DRAFT_133327</name>
</gene>
<accession>A0ABR1L7N7</accession>
<name>A0ABR1L7N7_9PEZI</name>
<evidence type="ECO:0000313" key="2">
    <source>
        <dbReference type="Proteomes" id="UP001360953"/>
    </source>
</evidence>
<dbReference type="RefSeq" id="XP_066650777.1">
    <property type="nucleotide sequence ID" value="XM_066793918.1"/>
</dbReference>
<proteinExistence type="predicted"/>
<dbReference type="Proteomes" id="UP001360953">
    <property type="component" value="Unassembled WGS sequence"/>
</dbReference>
<sequence>MAPRRSKKKTNWTSDTEYRVRFEDDIPQLPLRKIFVPHPKLTFNMGNSRPADSKKSRSIPTAIWLEFIKNAVPSMMSVTKKCQTGIENHGFNLGLRDGSLSFIMTLARLSKTWYSEVKEALYAQTIWEFDGSWHALYHFLNPLFLGGSHDDTFFAEYDAAISRIRRVCLTNTESRDYTQTRLLTDVRKLDLLSPLNRLTHITINRMAITYQMEEFAMSIFAATGAILSGASNLTAKLGNRFSKVFSIKTEVCCNYRIYSWDSRIPKLEFARQHGKSLSSASDKAELLSLIPNHIAAVLSDAPLLASARAKEVQLLTFRRRTCTNARNAAKVPKAHIKLRIKPVDKLIWGLWTKAPEPMSSRLPRRARSEAVCRIAVLARKRPRVV</sequence>
<keyword evidence="2" id="KW-1185">Reference proteome</keyword>